<organism evidence="1 2">
    <name type="scientific">[Candida] jaroonii</name>
    <dbReference type="NCBI Taxonomy" id="467808"/>
    <lineage>
        <taxon>Eukaryota</taxon>
        <taxon>Fungi</taxon>
        <taxon>Dikarya</taxon>
        <taxon>Ascomycota</taxon>
        <taxon>Saccharomycotina</taxon>
        <taxon>Pichiomycetes</taxon>
        <taxon>Debaryomycetaceae</taxon>
        <taxon>Yamadazyma</taxon>
    </lineage>
</organism>
<dbReference type="Proteomes" id="UP001152531">
    <property type="component" value="Unassembled WGS sequence"/>
</dbReference>
<accession>A0ACA9Y1I7</accession>
<comment type="caution">
    <text evidence="1">The sequence shown here is derived from an EMBL/GenBank/DDBJ whole genome shotgun (WGS) entry which is preliminary data.</text>
</comment>
<dbReference type="EMBL" id="CALSDN010000001">
    <property type="protein sequence ID" value="CAH6718763.1"/>
    <property type="molecule type" value="Genomic_DNA"/>
</dbReference>
<sequence>MSILSDWIPPISPRIVITCLVWYSISSITSQLTKSILIEYSYPLFLSQFQFLIGSILSLSFIFLARSSPKISGYFPLGSIPLDDSKPIFSKGAFLKILPLGLFQFCGKYCSLSATSLISLATVSSVKALSPLLIVSGYKLIYQVKFPIVTYISLTPLVGGVMLLISDESKSHPVKGELSNTDLSLNQIKGLIYCLVSVLIFAAQNIYGKQLITWDSDTNPANLALYSNRSEPIDDGFKGKFIRQRNNSIRLPYSTSDIRLDEKKEEKRENGSSSFNNGYAEQATANKFKLFNPLSSFMNESDTVIKPDQMTIIFYCSIIGLTISSAGFTLNELPHVLDLMFGRLEDSTPETKSGIFRVFYLILLNSVSHFIQTLLAFHLLGSIPAVSYSIASMMKRICLILVSIILATDYHDPNKYFGKITGTQIVGLSLTGVGLYCYDKWGAHIVKDKK</sequence>
<name>A0ACA9Y1I7_9ASCO</name>
<protein>
    <submittedName>
        <fullName evidence="1">Uncharacterized transporter</fullName>
    </submittedName>
</protein>
<keyword evidence="2" id="KW-1185">Reference proteome</keyword>
<reference evidence="1" key="1">
    <citation type="submission" date="2022-06" db="EMBL/GenBank/DDBJ databases">
        <authorList>
            <person name="Legras J.-L."/>
            <person name="Devillers H."/>
            <person name="Grondin C."/>
        </authorList>
    </citation>
    <scope>NUCLEOTIDE SEQUENCE</scope>
    <source>
        <strain evidence="1">CLIB 1444</strain>
    </source>
</reference>
<evidence type="ECO:0000313" key="1">
    <source>
        <dbReference type="EMBL" id="CAH6718763.1"/>
    </source>
</evidence>
<gene>
    <name evidence="1" type="ORF">CLIB1444_01S13982</name>
</gene>
<proteinExistence type="predicted"/>
<evidence type="ECO:0000313" key="2">
    <source>
        <dbReference type="Proteomes" id="UP001152531"/>
    </source>
</evidence>